<name>A0AA88XIX8_PINIB</name>
<evidence type="ECO:0000313" key="3">
    <source>
        <dbReference type="EMBL" id="KAK3085300.1"/>
    </source>
</evidence>
<accession>A0AA88XIX8</accession>
<gene>
    <name evidence="3" type="ORF">FSP39_001249</name>
</gene>
<organism evidence="3 4">
    <name type="scientific">Pinctada imbricata</name>
    <name type="common">Atlantic pearl-oyster</name>
    <name type="synonym">Pinctada martensii</name>
    <dbReference type="NCBI Taxonomy" id="66713"/>
    <lineage>
        <taxon>Eukaryota</taxon>
        <taxon>Metazoa</taxon>
        <taxon>Spiralia</taxon>
        <taxon>Lophotrochozoa</taxon>
        <taxon>Mollusca</taxon>
        <taxon>Bivalvia</taxon>
        <taxon>Autobranchia</taxon>
        <taxon>Pteriomorphia</taxon>
        <taxon>Pterioida</taxon>
        <taxon>Pterioidea</taxon>
        <taxon>Pteriidae</taxon>
        <taxon>Pinctada</taxon>
    </lineage>
</organism>
<feature type="compositionally biased region" description="Acidic residues" evidence="2">
    <location>
        <begin position="373"/>
        <end position="383"/>
    </location>
</feature>
<proteinExistence type="predicted"/>
<feature type="region of interest" description="Disordered" evidence="2">
    <location>
        <begin position="322"/>
        <end position="353"/>
    </location>
</feature>
<evidence type="ECO:0000313" key="4">
    <source>
        <dbReference type="Proteomes" id="UP001186944"/>
    </source>
</evidence>
<dbReference type="EMBL" id="VSWD01000012">
    <property type="protein sequence ID" value="KAK3085300.1"/>
    <property type="molecule type" value="Genomic_DNA"/>
</dbReference>
<feature type="region of interest" description="Disordered" evidence="2">
    <location>
        <begin position="175"/>
        <end position="214"/>
    </location>
</feature>
<keyword evidence="4" id="KW-1185">Reference proteome</keyword>
<comment type="caution">
    <text evidence="3">The sequence shown here is derived from an EMBL/GenBank/DDBJ whole genome shotgun (WGS) entry which is preliminary data.</text>
</comment>
<feature type="compositionally biased region" description="Low complexity" evidence="2">
    <location>
        <begin position="204"/>
        <end position="214"/>
    </location>
</feature>
<feature type="compositionally biased region" description="Polar residues" evidence="2">
    <location>
        <begin position="175"/>
        <end position="184"/>
    </location>
</feature>
<sequence>MPSGLHGVSGERVFGAAGRPQNTAVLMDTIYKLKQDLQKSDEEKRALAEQLNCLVLLVKRSWSGDHNASLHLGNIVGVTPPDEYITMNLNNTPVPDEKTPAVCNWERLAIRLLDREYARVQEEIRHQQLVYIESRQQYMDELLVSHQKDMNKVPIKRQQKSLEEVDENFMRTFNRRANTSTGGRPTSGAKPRAKSAGVIRQRSNSHPNHHSNTNLTLNDILNPHQAHSNHVNPNTNTAFQGLYKLDAENEQDEQAYNRMAYDDPNRYKPPGKLFDFDAVLGTQEQTKKPRPISAFMPRERGKISRPQSAGVFLTQKNERPMKYETTRPVSAKTPGKQQNRRKKSANGNLRSMSESAIINQVPIAETVEHVPEEENVPEAEEEEMIRNDEQYSDEEVEQRAPIKINVGNYQKRPAHVDKFAEDLKRMEQMENEFKKNTLQLQKKLGIDEMGTIY</sequence>
<evidence type="ECO:0000256" key="1">
    <source>
        <dbReference type="SAM" id="Coils"/>
    </source>
</evidence>
<reference evidence="3" key="1">
    <citation type="submission" date="2019-08" db="EMBL/GenBank/DDBJ databases">
        <title>The improved chromosome-level genome for the pearl oyster Pinctada fucata martensii using PacBio sequencing and Hi-C.</title>
        <authorList>
            <person name="Zheng Z."/>
        </authorList>
    </citation>
    <scope>NUCLEOTIDE SEQUENCE</scope>
    <source>
        <strain evidence="3">ZZ-2019</strain>
        <tissue evidence="3">Adductor muscle</tissue>
    </source>
</reference>
<dbReference type="AlphaFoldDB" id="A0AA88XIX8"/>
<feature type="region of interest" description="Disordered" evidence="2">
    <location>
        <begin position="370"/>
        <end position="397"/>
    </location>
</feature>
<dbReference type="Proteomes" id="UP001186944">
    <property type="component" value="Unassembled WGS sequence"/>
</dbReference>
<keyword evidence="1" id="KW-0175">Coiled coil</keyword>
<evidence type="ECO:0000256" key="2">
    <source>
        <dbReference type="SAM" id="MobiDB-lite"/>
    </source>
</evidence>
<feature type="coiled-coil region" evidence="1">
    <location>
        <begin position="416"/>
        <end position="443"/>
    </location>
</feature>
<protein>
    <submittedName>
        <fullName evidence="3">Uncharacterized protein</fullName>
    </submittedName>
</protein>